<evidence type="ECO:0000313" key="2">
    <source>
        <dbReference type="EMBL" id="PSR75778.1"/>
    </source>
</evidence>
<dbReference type="InterPro" id="IPR004143">
    <property type="entry name" value="BPL_LPL_catalytic"/>
</dbReference>
<dbReference type="Proteomes" id="UP000186601">
    <property type="component" value="Unassembled WGS sequence"/>
</dbReference>
<dbReference type="InterPro" id="IPR019197">
    <property type="entry name" value="Biotin-prot_ligase_N"/>
</dbReference>
<dbReference type="Pfam" id="PF09825">
    <property type="entry name" value="BPL_N"/>
    <property type="match status" value="1"/>
</dbReference>
<sequence>MNVLVYSGPEVLQSSLSRSIAVLRSTLYPHYSVQVITLQSLTSSPWIKSCALLVIPACRDYLSLSSSVTSTIRSYVENGGAFLGLRAGARVGTSLFSVIDPSDYSLRFQDQKSGNTVYCKFFPGGEDSCRSVNIEAVQEGATASLLESGVVEFDGIETAQNAQVLARIIEDRKIAAASLQISSGRVAFWGVHLETAVTTENTSLSAEDCKIAEEKRQEFVRDTLRKLGLTLPSLNESGPSYALPQLLTSAPSRPEIVVQILNALNVRPPASFKDANDTFNFHVASEAEELMQQRRIQQTDNLRHIVAFTDGSMPSRGLTPLFDIGQYYSDLADATSRTGCPTTSSSWGAGEALMYGEVVTSTQTLLDKYVNPLSLVSFSQFHLRNPRFLSSLPSPLLSLATHQIAGRGRGGNSWVSPIGCLQFSLRLRVALSTIPPARLVFVQYLFALAVVEACRDDGVLGSLGDRIRLKWPNDIYIVGDDENERATKVAGILVYTTFDGNDVDIVIGEIIHTFSLSNVAEKRLFRVWCQRIEPASNRLLGEPDPLRS</sequence>
<keyword evidence="3" id="KW-1185">Reference proteome</keyword>
<feature type="domain" description="BPL/LPL catalytic" evidence="1">
    <location>
        <begin position="360"/>
        <end position="548"/>
    </location>
</feature>
<dbReference type="GO" id="GO:0005737">
    <property type="term" value="C:cytoplasm"/>
    <property type="evidence" value="ECO:0007669"/>
    <property type="project" value="TreeGrafter"/>
</dbReference>
<dbReference type="PANTHER" id="PTHR12835">
    <property type="entry name" value="BIOTIN PROTEIN LIGASE"/>
    <property type="match status" value="1"/>
</dbReference>
<dbReference type="InterPro" id="IPR045864">
    <property type="entry name" value="aa-tRNA-synth_II/BPL/LPL"/>
</dbReference>
<dbReference type="GO" id="GO:0004077">
    <property type="term" value="F:biotin--[biotin carboxyl-carrier protein] ligase activity"/>
    <property type="evidence" value="ECO:0007669"/>
    <property type="project" value="TreeGrafter"/>
</dbReference>
<evidence type="ECO:0000259" key="1">
    <source>
        <dbReference type="PROSITE" id="PS51733"/>
    </source>
</evidence>
<dbReference type="Pfam" id="PF03099">
    <property type="entry name" value="BPL_LplA_LipB"/>
    <property type="match status" value="1"/>
</dbReference>
<name>A0A2R6NSB7_9APHY</name>
<proteinExistence type="predicted"/>
<protein>
    <recommendedName>
        <fullName evidence="1">BPL/LPL catalytic domain-containing protein</fullName>
    </recommendedName>
</protein>
<evidence type="ECO:0000313" key="3">
    <source>
        <dbReference type="Proteomes" id="UP000186601"/>
    </source>
</evidence>
<dbReference type="PROSITE" id="PS51733">
    <property type="entry name" value="BPL_LPL_CATALYTIC"/>
    <property type="match status" value="1"/>
</dbReference>
<gene>
    <name evidence="2" type="ORF">PHLCEN_2v8895</name>
</gene>
<dbReference type="STRING" id="98765.A0A2R6NSB7"/>
<organism evidence="2 3">
    <name type="scientific">Hermanssonia centrifuga</name>
    <dbReference type="NCBI Taxonomy" id="98765"/>
    <lineage>
        <taxon>Eukaryota</taxon>
        <taxon>Fungi</taxon>
        <taxon>Dikarya</taxon>
        <taxon>Basidiomycota</taxon>
        <taxon>Agaricomycotina</taxon>
        <taxon>Agaricomycetes</taxon>
        <taxon>Polyporales</taxon>
        <taxon>Meruliaceae</taxon>
        <taxon>Hermanssonia</taxon>
    </lineage>
</organism>
<dbReference type="Gene3D" id="3.30.930.10">
    <property type="entry name" value="Bira Bifunctional Protein, Domain 2"/>
    <property type="match status" value="1"/>
</dbReference>
<dbReference type="OrthoDB" id="10250105at2759"/>
<dbReference type="SUPFAM" id="SSF55681">
    <property type="entry name" value="Class II aaRS and biotin synthetases"/>
    <property type="match status" value="1"/>
</dbReference>
<comment type="caution">
    <text evidence="2">The sequence shown here is derived from an EMBL/GenBank/DDBJ whole genome shotgun (WGS) entry which is preliminary data.</text>
</comment>
<reference evidence="2 3" key="1">
    <citation type="submission" date="2018-02" db="EMBL/GenBank/DDBJ databases">
        <title>Genome sequence of the basidiomycete white-rot fungus Phlebia centrifuga.</title>
        <authorList>
            <person name="Granchi Z."/>
            <person name="Peng M."/>
            <person name="de Vries R.P."/>
            <person name="Hilden K."/>
            <person name="Makela M.R."/>
            <person name="Grigoriev I."/>
            <person name="Riley R."/>
        </authorList>
    </citation>
    <scope>NUCLEOTIDE SEQUENCE [LARGE SCALE GENOMIC DNA]</scope>
    <source>
        <strain evidence="2 3">FBCC195</strain>
    </source>
</reference>
<dbReference type="AlphaFoldDB" id="A0A2R6NSB7"/>
<dbReference type="PANTHER" id="PTHR12835:SF5">
    <property type="entry name" value="BIOTIN--PROTEIN LIGASE"/>
    <property type="match status" value="1"/>
</dbReference>
<accession>A0A2R6NSB7</accession>
<dbReference type="EMBL" id="MLYV02000879">
    <property type="protein sequence ID" value="PSR75778.1"/>
    <property type="molecule type" value="Genomic_DNA"/>
</dbReference>